<sequence length="218" mass="25619">MKDDTEGPPFPISVDPHDAMILDKLGKNLQREDLLLNYDEILWYWECWDSIDVDDEQHQKEDFASIFSVVYKIDKEGKVILVWYSLSMHGGSPLNILRKIPAELLELSHLKYLYLFCDDNAIETLPSTIKSNDLFEVIIQPIGPESTNLVPNLTPNRWMAYDRCQKYNIYEGTGYELIIVRKDLINEINSQPLDDYWGTMTFLKNEAYKRFWKSDQIR</sequence>
<gene>
    <name evidence="1" type="ORF">LCGC14_1211150</name>
</gene>
<accession>A0A0F9PIK8</accession>
<comment type="caution">
    <text evidence="1">The sequence shown here is derived from an EMBL/GenBank/DDBJ whole genome shotgun (WGS) entry which is preliminary data.</text>
</comment>
<evidence type="ECO:0000313" key="1">
    <source>
        <dbReference type="EMBL" id="KKM93167.1"/>
    </source>
</evidence>
<reference evidence="1" key="1">
    <citation type="journal article" date="2015" name="Nature">
        <title>Complex archaea that bridge the gap between prokaryotes and eukaryotes.</title>
        <authorList>
            <person name="Spang A."/>
            <person name="Saw J.H."/>
            <person name="Jorgensen S.L."/>
            <person name="Zaremba-Niedzwiedzka K."/>
            <person name="Martijn J."/>
            <person name="Lind A.E."/>
            <person name="van Eijk R."/>
            <person name="Schleper C."/>
            <person name="Guy L."/>
            <person name="Ettema T.J."/>
        </authorList>
    </citation>
    <scope>NUCLEOTIDE SEQUENCE</scope>
</reference>
<protein>
    <submittedName>
        <fullName evidence="1">Uncharacterized protein</fullName>
    </submittedName>
</protein>
<organism evidence="1">
    <name type="scientific">marine sediment metagenome</name>
    <dbReference type="NCBI Taxonomy" id="412755"/>
    <lineage>
        <taxon>unclassified sequences</taxon>
        <taxon>metagenomes</taxon>
        <taxon>ecological metagenomes</taxon>
    </lineage>
</organism>
<dbReference type="AlphaFoldDB" id="A0A0F9PIK8"/>
<proteinExistence type="predicted"/>
<name>A0A0F9PIK8_9ZZZZ</name>
<dbReference type="EMBL" id="LAZR01006303">
    <property type="protein sequence ID" value="KKM93167.1"/>
    <property type="molecule type" value="Genomic_DNA"/>
</dbReference>